<dbReference type="PANTHER" id="PTHR35201:SF4">
    <property type="entry name" value="BETA-PINACENE SYNTHASE-RELATED"/>
    <property type="match status" value="1"/>
</dbReference>
<accession>A0ABV2T7V6</accession>
<proteinExistence type="inferred from homology"/>
<dbReference type="EMBL" id="JBEXAC010000002">
    <property type="protein sequence ID" value="MET6999117.1"/>
    <property type="molecule type" value="Genomic_DNA"/>
</dbReference>
<dbReference type="SUPFAM" id="SSF48576">
    <property type="entry name" value="Terpenoid synthases"/>
    <property type="match status" value="1"/>
</dbReference>
<gene>
    <name evidence="2" type="ORF">ABR189_17145</name>
</gene>
<dbReference type="PANTHER" id="PTHR35201">
    <property type="entry name" value="TERPENE SYNTHASE"/>
    <property type="match status" value="1"/>
</dbReference>
<dbReference type="RefSeq" id="WP_354661685.1">
    <property type="nucleotide sequence ID" value="NZ_JBEXAC010000002.1"/>
</dbReference>
<dbReference type="SFLD" id="SFLDG01020">
    <property type="entry name" value="Terpene_Cyclase_Like_2"/>
    <property type="match status" value="1"/>
</dbReference>
<dbReference type="InterPro" id="IPR008949">
    <property type="entry name" value="Isoprenoid_synthase_dom_sf"/>
</dbReference>
<comment type="cofactor">
    <cofactor evidence="1">
        <name>Mg(2+)</name>
        <dbReference type="ChEBI" id="CHEBI:18420"/>
    </cofactor>
</comment>
<dbReference type="EC" id="4.2.3.-" evidence="1"/>
<organism evidence="2 3">
    <name type="scientific">Chitinophaga defluvii</name>
    <dbReference type="NCBI Taxonomy" id="3163343"/>
    <lineage>
        <taxon>Bacteria</taxon>
        <taxon>Pseudomonadati</taxon>
        <taxon>Bacteroidota</taxon>
        <taxon>Chitinophagia</taxon>
        <taxon>Chitinophagales</taxon>
        <taxon>Chitinophagaceae</taxon>
        <taxon>Chitinophaga</taxon>
    </lineage>
</organism>
<dbReference type="Proteomes" id="UP001549749">
    <property type="component" value="Unassembled WGS sequence"/>
</dbReference>
<comment type="caution">
    <text evidence="2">The sequence shown here is derived from an EMBL/GenBank/DDBJ whole genome shotgun (WGS) entry which is preliminary data.</text>
</comment>
<keyword evidence="1" id="KW-0456">Lyase</keyword>
<evidence type="ECO:0000313" key="2">
    <source>
        <dbReference type="EMBL" id="MET6999117.1"/>
    </source>
</evidence>
<sequence length="320" mass="37511">MSLNTQTLPRLYYPFEDLISPYAAQLEAETKKWIYNDYAFLPEEIKQKYDHTNAGYLMARFYPLATFEQLIPLARFSLWGLTFDDYYEHQNSQQIRLLRKRVMAILQGAAPLPSENDLFPQLATMRDELSKLMPPNWMARFTISMDKYIEGMELEAPYKATLQFPSLQEYMAIREKSVDVYPLIDFVELVTTHALPDEVVHHPIMQKIAALTCRMIAWCNDYFSVQKEQGRDIMNIILVAQHEYNLSLEEAYAAAVHIHEQDLEAYLQLTAALPDFGNYNEQVQQFIYYNGLMIQGHKSWYEIDTRRYGKGGHPEADRFR</sequence>
<dbReference type="Gene3D" id="1.10.600.10">
    <property type="entry name" value="Farnesyl Diphosphate Synthase"/>
    <property type="match status" value="1"/>
</dbReference>
<name>A0ABV2T7V6_9BACT</name>
<keyword evidence="1" id="KW-0460">Magnesium</keyword>
<evidence type="ECO:0000256" key="1">
    <source>
        <dbReference type="RuleBase" id="RU366034"/>
    </source>
</evidence>
<dbReference type="SFLD" id="SFLDS00005">
    <property type="entry name" value="Isoprenoid_Synthase_Type_I"/>
    <property type="match status" value="1"/>
</dbReference>
<evidence type="ECO:0000313" key="3">
    <source>
        <dbReference type="Proteomes" id="UP001549749"/>
    </source>
</evidence>
<keyword evidence="3" id="KW-1185">Reference proteome</keyword>
<comment type="similarity">
    <text evidence="1">Belongs to the terpene synthase family.</text>
</comment>
<dbReference type="InterPro" id="IPR034686">
    <property type="entry name" value="Terpene_cyclase-like_2"/>
</dbReference>
<protein>
    <recommendedName>
        <fullName evidence="1">Terpene synthase</fullName>
        <ecNumber evidence="1">4.2.3.-</ecNumber>
    </recommendedName>
</protein>
<reference evidence="2 3" key="1">
    <citation type="submission" date="2024-06" db="EMBL/GenBank/DDBJ databases">
        <title>Chitinophaga defluvii sp. nov., isolated from municipal sewage.</title>
        <authorList>
            <person name="Zhang L."/>
        </authorList>
    </citation>
    <scope>NUCLEOTIDE SEQUENCE [LARGE SCALE GENOMIC DNA]</scope>
    <source>
        <strain evidence="2 3">H8</strain>
    </source>
</reference>
<keyword evidence="1" id="KW-0479">Metal-binding</keyword>
<dbReference type="Pfam" id="PF19086">
    <property type="entry name" value="Terpene_syn_C_2"/>
    <property type="match status" value="1"/>
</dbReference>